<feature type="domain" description="O-methyltransferase dimerisation" evidence="1">
    <location>
        <begin position="203"/>
        <end position="253"/>
    </location>
</feature>
<evidence type="ECO:0000313" key="3">
    <source>
        <dbReference type="Proteomes" id="UP001211005"/>
    </source>
</evidence>
<evidence type="ECO:0000313" key="2">
    <source>
        <dbReference type="EMBL" id="WBA42479.1"/>
    </source>
</evidence>
<keyword evidence="3" id="KW-1185">Reference proteome</keyword>
<organism evidence="2 3">
    <name type="scientific">Hymenobacter canadensis</name>
    <dbReference type="NCBI Taxonomy" id="2999067"/>
    <lineage>
        <taxon>Bacteria</taxon>
        <taxon>Pseudomonadati</taxon>
        <taxon>Bacteroidota</taxon>
        <taxon>Cytophagia</taxon>
        <taxon>Cytophagales</taxon>
        <taxon>Hymenobacteraceae</taxon>
        <taxon>Hymenobacter</taxon>
    </lineage>
</organism>
<proteinExistence type="predicted"/>
<protein>
    <recommendedName>
        <fullName evidence="1">O-methyltransferase dimerisation domain-containing protein</fullName>
    </recommendedName>
</protein>
<dbReference type="InterPro" id="IPR012967">
    <property type="entry name" value="COMT_dimerisation"/>
</dbReference>
<dbReference type="Pfam" id="PF08100">
    <property type="entry name" value="Dimerisation"/>
    <property type="match status" value="1"/>
</dbReference>
<reference evidence="2 3" key="1">
    <citation type="submission" date="2022-12" db="EMBL/GenBank/DDBJ databases">
        <title>Hymenobacter canadensis sp. nov. isolated from lake water of the Cambridge Bay, Canada.</title>
        <authorList>
            <person name="Kim W.H."/>
            <person name="Lee Y.M."/>
        </authorList>
    </citation>
    <scope>NUCLEOTIDE SEQUENCE [LARGE SCALE GENOMIC DNA]</scope>
    <source>
        <strain evidence="2 3">PAMC 29467</strain>
    </source>
</reference>
<accession>A0ABY7LRK0</accession>
<gene>
    <name evidence="2" type="ORF">O3303_02715</name>
</gene>
<evidence type="ECO:0000259" key="1">
    <source>
        <dbReference type="Pfam" id="PF08100"/>
    </source>
</evidence>
<dbReference type="EMBL" id="CP114767">
    <property type="protein sequence ID" value="WBA42479.1"/>
    <property type="molecule type" value="Genomic_DNA"/>
</dbReference>
<dbReference type="Proteomes" id="UP001211005">
    <property type="component" value="Chromosome"/>
</dbReference>
<name>A0ABY7LRK0_9BACT</name>
<sequence>MALGVLSSRIHTVWAAAAGGWLGVGNDATYNHSDCFLKFPFPAATAEQQARIRELAEQLDAHRKRQQTQHPTLTLTDLYNVVEKLRAGQPLTTAKEQTINQQGLASVVLSLHQQLDTAVAAAYNWPPNLPDAEILTRLVRLNHERAQEELAGHVRYLRPAYQAPELQQSALALPATAAKVAPATEATGPQPWPTELAQQMQAVRDAVQQAGQSVTAAQVAARFRRTRPEKVQPLLDTLTALSLLRQTEEGAYAA</sequence>